<dbReference type="EMBL" id="JASPKY010000297">
    <property type="protein sequence ID" value="KAK9710159.1"/>
    <property type="molecule type" value="Genomic_DNA"/>
</dbReference>
<keyword evidence="1" id="KW-0812">Transmembrane</keyword>
<dbReference type="EMBL" id="JASPKY010000297">
    <property type="protein sequence ID" value="KAK9710158.1"/>
    <property type="molecule type" value="Genomic_DNA"/>
</dbReference>
<organism evidence="2 3">
    <name type="scientific">Popillia japonica</name>
    <name type="common">Japanese beetle</name>
    <dbReference type="NCBI Taxonomy" id="7064"/>
    <lineage>
        <taxon>Eukaryota</taxon>
        <taxon>Metazoa</taxon>
        <taxon>Ecdysozoa</taxon>
        <taxon>Arthropoda</taxon>
        <taxon>Hexapoda</taxon>
        <taxon>Insecta</taxon>
        <taxon>Pterygota</taxon>
        <taxon>Neoptera</taxon>
        <taxon>Endopterygota</taxon>
        <taxon>Coleoptera</taxon>
        <taxon>Polyphaga</taxon>
        <taxon>Scarabaeiformia</taxon>
        <taxon>Scarabaeidae</taxon>
        <taxon>Rutelinae</taxon>
        <taxon>Popillia</taxon>
    </lineage>
</organism>
<dbReference type="AlphaFoldDB" id="A0AAW1JY46"/>
<proteinExistence type="predicted"/>
<evidence type="ECO:0000256" key="1">
    <source>
        <dbReference type="SAM" id="Phobius"/>
    </source>
</evidence>
<feature type="transmembrane region" description="Helical" evidence="1">
    <location>
        <begin position="77"/>
        <end position="97"/>
    </location>
</feature>
<reference evidence="2" key="1">
    <citation type="submission" date="2023-05" db="EMBL/GenBank/DDBJ databases">
        <authorList>
            <person name="Nardi F."/>
            <person name="Carapelli A."/>
            <person name="Cucini C."/>
        </authorList>
    </citation>
    <scope>NUCLEOTIDE SEQUENCE</scope>
    <source>
        <strain evidence="2">DMR45628</strain>
        <tissue evidence="2">Testes</tissue>
    </source>
</reference>
<evidence type="ECO:0000313" key="3">
    <source>
        <dbReference type="Proteomes" id="UP001458880"/>
    </source>
</evidence>
<feature type="transmembrane region" description="Helical" evidence="1">
    <location>
        <begin position="48"/>
        <end position="65"/>
    </location>
</feature>
<sequence length="133" mass="15500">MDAGSMISKNTLFSWWTASNAILWMTYLGIHPNLGFDPNTGRKTNDHYVIWISTTATIIPFWMVHRLRSPYPCQRKITHISGLFYLLILGTAIIIWMRSLGSETMLLTTWYLVFHLLMFIRSLSLRLEVKQCC</sequence>
<reference evidence="2 3" key="2">
    <citation type="journal article" date="2024" name="BMC Genomics">
        <title>De novo assembly and annotation of Popillia japonica's genome with initial clues to its potential as an invasive pest.</title>
        <authorList>
            <person name="Cucini C."/>
            <person name="Boschi S."/>
            <person name="Funari R."/>
            <person name="Cardaioli E."/>
            <person name="Iannotti N."/>
            <person name="Marturano G."/>
            <person name="Paoli F."/>
            <person name="Bruttini M."/>
            <person name="Carapelli A."/>
            <person name="Frati F."/>
            <person name="Nardi F."/>
        </authorList>
    </citation>
    <scope>NUCLEOTIDE SEQUENCE [LARGE SCALE GENOMIC DNA]</scope>
    <source>
        <strain evidence="2">DMR45628</strain>
    </source>
</reference>
<accession>A0AAW1JY46</accession>
<evidence type="ECO:0000313" key="2">
    <source>
        <dbReference type="EMBL" id="KAK9710159.1"/>
    </source>
</evidence>
<name>A0AAW1JY46_POPJA</name>
<gene>
    <name evidence="2" type="ORF">QE152_g26142</name>
</gene>
<comment type="caution">
    <text evidence="2">The sequence shown here is derived from an EMBL/GenBank/DDBJ whole genome shotgun (WGS) entry which is preliminary data.</text>
</comment>
<keyword evidence="1" id="KW-0472">Membrane</keyword>
<protein>
    <submittedName>
        <fullName evidence="2">Uncharacterized protein</fullName>
    </submittedName>
</protein>
<feature type="transmembrane region" description="Helical" evidence="1">
    <location>
        <begin position="109"/>
        <end position="127"/>
    </location>
</feature>
<dbReference type="Proteomes" id="UP001458880">
    <property type="component" value="Unassembled WGS sequence"/>
</dbReference>
<keyword evidence="1" id="KW-1133">Transmembrane helix</keyword>
<feature type="transmembrane region" description="Helical" evidence="1">
    <location>
        <begin position="12"/>
        <end position="28"/>
    </location>
</feature>
<keyword evidence="3" id="KW-1185">Reference proteome</keyword>